<keyword evidence="3" id="KW-1185">Reference proteome</keyword>
<dbReference type="InterPro" id="IPR013216">
    <property type="entry name" value="Methyltransf_11"/>
</dbReference>
<keyword evidence="2" id="KW-0808">Transferase</keyword>
<dbReference type="GO" id="GO:0008168">
    <property type="term" value="F:methyltransferase activity"/>
    <property type="evidence" value="ECO:0007669"/>
    <property type="project" value="UniProtKB-KW"/>
</dbReference>
<name>A0ABU2KAY3_9ACTN</name>
<dbReference type="EMBL" id="JAVREI010000012">
    <property type="protein sequence ID" value="MDT0277350.1"/>
    <property type="molecule type" value="Genomic_DNA"/>
</dbReference>
<dbReference type="Pfam" id="PF08241">
    <property type="entry name" value="Methyltransf_11"/>
    <property type="match status" value="1"/>
</dbReference>
<comment type="caution">
    <text evidence="2">The sequence shown here is derived from an EMBL/GenBank/DDBJ whole genome shotgun (WGS) entry which is preliminary data.</text>
</comment>
<evidence type="ECO:0000259" key="1">
    <source>
        <dbReference type="Pfam" id="PF08241"/>
    </source>
</evidence>
<reference evidence="3" key="1">
    <citation type="submission" date="2023-07" db="EMBL/GenBank/DDBJ databases">
        <title>30 novel species of actinomycetes from the DSMZ collection.</title>
        <authorList>
            <person name="Nouioui I."/>
        </authorList>
    </citation>
    <scope>NUCLEOTIDE SEQUENCE [LARGE SCALE GENOMIC DNA]</scope>
    <source>
        <strain evidence="3">DSM 46792</strain>
    </source>
</reference>
<gene>
    <name evidence="2" type="ORF">RM425_15715</name>
</gene>
<dbReference type="InterPro" id="IPR029063">
    <property type="entry name" value="SAM-dependent_MTases_sf"/>
</dbReference>
<evidence type="ECO:0000313" key="2">
    <source>
        <dbReference type="EMBL" id="MDT0277350.1"/>
    </source>
</evidence>
<evidence type="ECO:0000313" key="3">
    <source>
        <dbReference type="Proteomes" id="UP001183222"/>
    </source>
</evidence>
<accession>A0ABU2KAY3</accession>
<protein>
    <submittedName>
        <fullName evidence="2">Class I SAM-dependent methyltransferase</fullName>
    </submittedName>
</protein>
<keyword evidence="2" id="KW-0489">Methyltransferase</keyword>
<feature type="domain" description="Methyltransferase type 11" evidence="1">
    <location>
        <begin position="69"/>
        <end position="124"/>
    </location>
</feature>
<dbReference type="Gene3D" id="3.40.50.150">
    <property type="entry name" value="Vaccinia Virus protein VP39"/>
    <property type="match status" value="1"/>
</dbReference>
<dbReference type="Proteomes" id="UP001183222">
    <property type="component" value="Unassembled WGS sequence"/>
</dbReference>
<dbReference type="GO" id="GO:0032259">
    <property type="term" value="P:methylation"/>
    <property type="evidence" value="ECO:0007669"/>
    <property type="project" value="UniProtKB-KW"/>
</dbReference>
<sequence>MRRALASAISRRSREGKVEWLRQRIDANCTVLLVGATAWDGTVVSTNNVVERGVMEFTEAHALVHDGGDPGLGIPFTVGDACDLPFPDASFDYVVSNAVIEHVGGPARARLMLAESRRVARRGAFHTTPDRWFPIEVHTQLPLLHWLPRDWQANAFARAGKPHWDTEHYWLFGRRDFARLDMTFEVKRINAMTLVASWNG</sequence>
<organism evidence="2 3">
    <name type="scientific">Blastococcus goldschmidtiae</name>
    <dbReference type="NCBI Taxonomy" id="3075546"/>
    <lineage>
        <taxon>Bacteria</taxon>
        <taxon>Bacillati</taxon>
        <taxon>Actinomycetota</taxon>
        <taxon>Actinomycetes</taxon>
        <taxon>Geodermatophilales</taxon>
        <taxon>Geodermatophilaceae</taxon>
        <taxon>Blastococcus</taxon>
    </lineage>
</organism>
<dbReference type="SUPFAM" id="SSF53335">
    <property type="entry name" value="S-adenosyl-L-methionine-dependent methyltransferases"/>
    <property type="match status" value="1"/>
</dbReference>
<proteinExistence type="predicted"/>